<evidence type="ECO:0000256" key="2">
    <source>
        <dbReference type="ARBA" id="ARBA00022741"/>
    </source>
</evidence>
<dbReference type="CDD" id="cd01127">
    <property type="entry name" value="TrwB_TraG_TraD_VirD4"/>
    <property type="match status" value="1"/>
</dbReference>
<keyword evidence="3 4" id="KW-0067">ATP-binding</keyword>
<evidence type="ECO:0000256" key="5">
    <source>
        <dbReference type="SAM" id="Coils"/>
    </source>
</evidence>
<dbReference type="RefSeq" id="WP_210087115.1">
    <property type="nucleotide sequence ID" value="NZ_JAGGKG010000001.1"/>
</dbReference>
<keyword evidence="2 4" id="KW-0547">Nucleotide-binding</keyword>
<dbReference type="Gene3D" id="3.40.50.300">
    <property type="entry name" value="P-loop containing nucleotide triphosphate hydrolases"/>
    <property type="match status" value="4"/>
</dbReference>
<feature type="transmembrane region" description="Helical" evidence="6">
    <location>
        <begin position="71"/>
        <end position="91"/>
    </location>
</feature>
<dbReference type="InterPro" id="IPR003593">
    <property type="entry name" value="AAA+_ATPase"/>
</dbReference>
<evidence type="ECO:0000313" key="9">
    <source>
        <dbReference type="Proteomes" id="UP001519272"/>
    </source>
</evidence>
<dbReference type="EMBL" id="JAGGKG010000001">
    <property type="protein sequence ID" value="MBP1903398.1"/>
    <property type="molecule type" value="Genomic_DNA"/>
</dbReference>
<feature type="binding site" evidence="4">
    <location>
        <begin position="837"/>
        <end position="844"/>
    </location>
    <ligand>
        <name>ATP</name>
        <dbReference type="ChEBI" id="CHEBI:30616"/>
    </ligand>
</feature>
<feature type="binding site" evidence="4">
    <location>
        <begin position="494"/>
        <end position="501"/>
    </location>
    <ligand>
        <name>ATP</name>
        <dbReference type="ChEBI" id="CHEBI:30616"/>
    </ligand>
</feature>
<name>A0ABS4FLD3_9BACL</name>
<feature type="binding site" evidence="4">
    <location>
        <begin position="1121"/>
        <end position="1128"/>
    </location>
    <ligand>
        <name>ATP</name>
        <dbReference type="ChEBI" id="CHEBI:30616"/>
    </ligand>
</feature>
<dbReference type="NCBIfam" id="TIGR03928">
    <property type="entry name" value="T7_EssCb_Firm"/>
    <property type="match status" value="1"/>
</dbReference>
<feature type="domain" description="FtsK" evidence="7">
    <location>
        <begin position="821"/>
        <end position="1003"/>
    </location>
</feature>
<evidence type="ECO:0000256" key="3">
    <source>
        <dbReference type="ARBA" id="ARBA00022840"/>
    </source>
</evidence>
<keyword evidence="6" id="KW-0812">Transmembrane</keyword>
<dbReference type="PROSITE" id="PS50901">
    <property type="entry name" value="FTSK"/>
    <property type="match status" value="3"/>
</dbReference>
<dbReference type="InterPro" id="IPR027417">
    <property type="entry name" value="P-loop_NTPase"/>
</dbReference>
<comment type="caution">
    <text evidence="8">The sequence shown here is derived from an EMBL/GenBank/DDBJ whole genome shotgun (WGS) entry which is preliminary data.</text>
</comment>
<dbReference type="InterPro" id="IPR002543">
    <property type="entry name" value="FtsK_dom"/>
</dbReference>
<dbReference type="PANTHER" id="PTHR22683">
    <property type="entry name" value="SPORULATION PROTEIN RELATED"/>
    <property type="match status" value="1"/>
</dbReference>
<protein>
    <submittedName>
        <fullName evidence="8">S-DNA-T family DNA segregation ATPase FtsK/SpoIIIE</fullName>
    </submittedName>
</protein>
<keyword evidence="1" id="KW-0677">Repeat</keyword>
<keyword evidence="9" id="KW-1185">Reference proteome</keyword>
<gene>
    <name evidence="8" type="ORF">J2Z32_000010</name>
</gene>
<proteinExistence type="predicted"/>
<evidence type="ECO:0000259" key="7">
    <source>
        <dbReference type="PROSITE" id="PS50901"/>
    </source>
</evidence>
<keyword evidence="6" id="KW-0472">Membrane</keyword>
<dbReference type="Pfam" id="PF01580">
    <property type="entry name" value="FtsK_SpoIIIE"/>
    <property type="match status" value="3"/>
</dbReference>
<feature type="coiled-coil region" evidence="5">
    <location>
        <begin position="91"/>
        <end position="125"/>
    </location>
</feature>
<sequence>MDVSFFYYKRSPRILEDPAHETVELIRPPSVPEPPALNLISIMVPIMVTVAGSVAMMSFYNSTGNNRYATVQIISLCTMVASYFIPVLVHFQQKNKHRAKLKKRARQYEEHLDEKRTQMQAWKNEQVLNWHRSHMEPQFCIQMLKDRAASIWERIPQDDDFLAVRTGIGTVPSGFDIKAPKQEGLDKDPLVAKAIELADRFSTIANVPALMDLDRYRVVGIVGEEEEIQSFCRSVITQICTGHSPDEVKLAVFLNRMQHPMWDWVRWLPHIWDEGRKRRSIFTEGSDHAAMLEQLFTILQRRMWRTENKRERSLPFYVNFLPHAEMLEYEPILPLLLKQAHLVDTCTFVMAQSRDELPKECQLVVELKDGEGIMRSTSVTGLSQEDSKKKTNYVQRFQSDVMSLTQAQHFARSMAPYRVKSHAADEIINVLTLFQLFNIETTNELKITELWQEHRYPNTLPFPVGVRGGSKPVYLNLHDKIERKGHGPHGLMAGTTGSGKSEVIQSMIASLAVQYHPHDLALMLIDYKGGGMSNTFADLPHVIATITNLEEEGLIERSKVSLKAELKRRQKLFVAAGNVQHIDEYYKTAWRDKEPLPHLFIVIDEFAQLKKDQPEFMSELVSIAAIGRTLGVHLLLATQKPGGVVDDKIWSNSRYRVCLRVQDEADSREMLKIPDAAYITNPGRGYLQVGSNELFEAVQFAWSGAPYRPGQAQISDDINLFTIELDGSQVKLKDPLAPQLVKKSNDDGLEEKQLGVLIKHIAQQAQMRGIHRLPGPWLEPLPRELILDQFGDGDFSPTSSTPSKVLYPKVGLVDDVANQSQFPLYIDIESGHWIVFGMPGTGKTTFIQTLLYSLTHSTTPDDVHIYALDFGRMLRDYALLPHVGDVIQDDQEEKVGRLFHFLEEQLRYRKGLFADIGVKSRLSYCEETKTKLPAIVIIIDGYLSFKNQYELAHEKAEILMREGASMGIYFILTVNRVSDIMDKIKSNFPNAISYQLADNGDYHYAVGRLGAVPGQLPEGRGYVKGNLPPFEFHTALPIAAESESARARQLRIDFQSMDERWHGNKPKEIRILPDVVPLQEMWDLELAEHVDETSIPVGLTVDELAVFNWNYEDGPYFMIGGRMESGKTSLLMTIALMSAKNYSPDQLEIYMCDYRRSTPGLGLLSEVPHVKGYATDDTSLENMLQQLRNEVQRRTQERITGDEASTLLLLIDDTDVMAKRISGAYTLTEHLEYITRYGQECGVVIVAAGGANELNQNWDAWMKEIKAAQIGWLLGTTDLNEAQLFNIKIPYDQSGKVLPSGQGFYIKRKLTKVKVAHAFAHGVDQLSLQISDIENIQDATKVSI</sequence>
<evidence type="ECO:0000313" key="8">
    <source>
        <dbReference type="EMBL" id="MBP1903398.1"/>
    </source>
</evidence>
<dbReference type="InterPro" id="IPR050206">
    <property type="entry name" value="FtsK/SpoIIIE/SftA"/>
</dbReference>
<dbReference type="PANTHER" id="PTHR22683:SF1">
    <property type="entry name" value="TYPE VII SECRETION SYSTEM PROTEIN ESSC"/>
    <property type="match status" value="1"/>
</dbReference>
<feature type="domain" description="FtsK" evidence="7">
    <location>
        <begin position="1101"/>
        <end position="1281"/>
    </location>
</feature>
<feature type="domain" description="FtsK" evidence="7">
    <location>
        <begin position="470"/>
        <end position="668"/>
    </location>
</feature>
<dbReference type="Proteomes" id="UP001519272">
    <property type="component" value="Unassembled WGS sequence"/>
</dbReference>
<reference evidence="8 9" key="1">
    <citation type="submission" date="2021-03" db="EMBL/GenBank/DDBJ databases">
        <title>Genomic Encyclopedia of Type Strains, Phase IV (KMG-IV): sequencing the most valuable type-strain genomes for metagenomic binning, comparative biology and taxonomic classification.</title>
        <authorList>
            <person name="Goeker M."/>
        </authorList>
    </citation>
    <scope>NUCLEOTIDE SEQUENCE [LARGE SCALE GENOMIC DNA]</scope>
    <source>
        <strain evidence="8 9">DSM 14349</strain>
    </source>
</reference>
<accession>A0ABS4FLD3</accession>
<keyword evidence="6" id="KW-1133">Transmembrane helix</keyword>
<evidence type="ECO:0000256" key="6">
    <source>
        <dbReference type="SAM" id="Phobius"/>
    </source>
</evidence>
<dbReference type="SMART" id="SM00382">
    <property type="entry name" value="AAA"/>
    <property type="match status" value="3"/>
</dbReference>
<feature type="transmembrane region" description="Helical" evidence="6">
    <location>
        <begin position="36"/>
        <end position="59"/>
    </location>
</feature>
<dbReference type="SUPFAM" id="SSF52540">
    <property type="entry name" value="P-loop containing nucleoside triphosphate hydrolases"/>
    <property type="match status" value="3"/>
</dbReference>
<keyword evidence="5" id="KW-0175">Coiled coil</keyword>
<dbReference type="InterPro" id="IPR023839">
    <property type="entry name" value="Firmicutes_EssC_C"/>
</dbReference>
<organism evidence="8 9">
    <name type="scientific">Paenibacillus turicensis</name>
    <dbReference type="NCBI Taxonomy" id="160487"/>
    <lineage>
        <taxon>Bacteria</taxon>
        <taxon>Bacillati</taxon>
        <taxon>Bacillota</taxon>
        <taxon>Bacilli</taxon>
        <taxon>Bacillales</taxon>
        <taxon>Paenibacillaceae</taxon>
        <taxon>Paenibacillus</taxon>
    </lineage>
</organism>
<evidence type="ECO:0000256" key="4">
    <source>
        <dbReference type="PROSITE-ProRule" id="PRU00289"/>
    </source>
</evidence>
<evidence type="ECO:0000256" key="1">
    <source>
        <dbReference type="ARBA" id="ARBA00022737"/>
    </source>
</evidence>